<evidence type="ECO:0000313" key="2">
    <source>
        <dbReference type="EMBL" id="JAS34527.1"/>
    </source>
</evidence>
<dbReference type="PANTHER" id="PTHR23159:SF31">
    <property type="entry name" value="CENTROSOME-ASSOCIATED PROTEIN CEP250 ISOFORM X1"/>
    <property type="match status" value="1"/>
</dbReference>
<dbReference type="AlphaFoldDB" id="A0A1B6E9D7"/>
<keyword evidence="1" id="KW-0175">Coiled coil</keyword>
<accession>A0A1B6E9D7</accession>
<reference evidence="2" key="1">
    <citation type="submission" date="2015-12" db="EMBL/GenBank/DDBJ databases">
        <title>De novo transcriptome assembly of four potential Pierce s Disease insect vectors from Arizona vineyards.</title>
        <authorList>
            <person name="Tassone E.E."/>
        </authorList>
    </citation>
    <scope>NUCLEOTIDE SEQUENCE</scope>
</reference>
<name>A0A1B6E9D7_9HEMI</name>
<feature type="coiled-coil region" evidence="1">
    <location>
        <begin position="195"/>
        <end position="361"/>
    </location>
</feature>
<organism evidence="2">
    <name type="scientific">Clastoptera arizonana</name>
    <name type="common">Arizona spittle bug</name>
    <dbReference type="NCBI Taxonomy" id="38151"/>
    <lineage>
        <taxon>Eukaryota</taxon>
        <taxon>Metazoa</taxon>
        <taxon>Ecdysozoa</taxon>
        <taxon>Arthropoda</taxon>
        <taxon>Hexapoda</taxon>
        <taxon>Insecta</taxon>
        <taxon>Pterygota</taxon>
        <taxon>Neoptera</taxon>
        <taxon>Paraneoptera</taxon>
        <taxon>Hemiptera</taxon>
        <taxon>Auchenorrhyncha</taxon>
        <taxon>Cercopoidea</taxon>
        <taxon>Clastopteridae</taxon>
        <taxon>Clastoptera</taxon>
    </lineage>
</organism>
<sequence length="539" mass="62166">MDFIIWEQILISWVNLFQVFGFIKNPIQNIAELRNGEILKNVIQSILNKRPKKVTSSQKKLISLELLLKEEFPNLINKKTIDLNDDKTLTIVISCLMYFSCVSYTITEIQEGLLKLSSGYQTSIAIFFKKMMAIGPSKINLLDVETIISNIAVVENDSCLKQTPKKISSRVILDTSKSSPIGDFFQSPSYHKKVMSDKNKEIARLHIQLKEDEVEIIKLTEENESLQIKVADLNNELRIKNQQLDAKLNEIESLKDDLENMEKINKDKQSHDAILKKMDSISKELELVEKNRDDLLSENNTLQNKITTIADKLARTKNEKVIYLEKTNELEERHLSLMAELESANNEISILRSKCESIENSTREINASREEEDVVMEELPRSLEFELLNCNFNKVSSELEEYMQKNVALVNEINITNIHNGLLKKEINEKICIIKELKNEKDQLEIDMQDVSSKLSSVIDDRYQPSIVIEENISQISALTDKKDLLQDKKCESKNQVTSINEERDRMYKVVENVRSKIRNAVEEKIQMQGEIDKFTSES</sequence>
<dbReference type="PANTHER" id="PTHR23159">
    <property type="entry name" value="CENTROSOMAL PROTEIN 2"/>
    <property type="match status" value="1"/>
</dbReference>
<feature type="coiled-coil region" evidence="1">
    <location>
        <begin position="427"/>
        <end position="454"/>
    </location>
</feature>
<feature type="non-terminal residue" evidence="2">
    <location>
        <position position="539"/>
    </location>
</feature>
<proteinExistence type="predicted"/>
<feature type="coiled-coil region" evidence="1">
    <location>
        <begin position="511"/>
        <end position="538"/>
    </location>
</feature>
<dbReference type="EMBL" id="GEDC01002771">
    <property type="protein sequence ID" value="JAS34527.1"/>
    <property type="molecule type" value="Transcribed_RNA"/>
</dbReference>
<evidence type="ECO:0000256" key="1">
    <source>
        <dbReference type="SAM" id="Coils"/>
    </source>
</evidence>
<protein>
    <submittedName>
        <fullName evidence="2">Uncharacterized protein</fullName>
    </submittedName>
</protein>
<gene>
    <name evidence="2" type="ORF">g.35468</name>
</gene>